<dbReference type="PROSITE" id="PS00505">
    <property type="entry name" value="PEPCK_GTP"/>
    <property type="match status" value="1"/>
</dbReference>
<dbReference type="GO" id="GO:0071333">
    <property type="term" value="P:cellular response to glucose stimulus"/>
    <property type="evidence" value="ECO:0007669"/>
    <property type="project" value="TreeGrafter"/>
</dbReference>
<dbReference type="SUPFAM" id="SSF68923">
    <property type="entry name" value="PEP carboxykinase N-terminal domain"/>
    <property type="match status" value="1"/>
</dbReference>
<dbReference type="InterPro" id="IPR018091">
    <property type="entry name" value="PEP_carboxykin_GTP_CS"/>
</dbReference>
<dbReference type="Pfam" id="PF17297">
    <property type="entry name" value="PEPCK_N"/>
    <property type="match status" value="1"/>
</dbReference>
<dbReference type="InterPro" id="IPR035078">
    <property type="entry name" value="PEP_carboxykinase_GTP_N"/>
</dbReference>
<keyword evidence="7" id="KW-0210">Decarboxylase</keyword>
<dbReference type="OrthoDB" id="5841594at2759"/>
<dbReference type="CDD" id="cd00819">
    <property type="entry name" value="PEPCK_GTP"/>
    <property type="match status" value="1"/>
</dbReference>
<evidence type="ECO:0000256" key="8">
    <source>
        <dbReference type="ARBA" id="ARBA00023134"/>
    </source>
</evidence>
<reference evidence="16 17" key="1">
    <citation type="submission" date="2019-08" db="EMBL/GenBank/DDBJ databases">
        <title>Whole genome of Aphis craccivora.</title>
        <authorList>
            <person name="Voronova N.V."/>
            <person name="Shulinski R.S."/>
            <person name="Bandarenka Y.V."/>
            <person name="Zhorov D.G."/>
            <person name="Warner D."/>
        </authorList>
    </citation>
    <scope>NUCLEOTIDE SEQUENCE [LARGE SCALE GENOMIC DNA]</scope>
    <source>
        <strain evidence="16">180601</strain>
        <tissue evidence="16">Whole Body</tissue>
    </source>
</reference>
<evidence type="ECO:0000256" key="2">
    <source>
        <dbReference type="ARBA" id="ARBA00005796"/>
    </source>
</evidence>
<keyword evidence="16" id="KW-0808">Transferase</keyword>
<dbReference type="GO" id="GO:0019543">
    <property type="term" value="P:propionate catabolic process"/>
    <property type="evidence" value="ECO:0007669"/>
    <property type="project" value="TreeGrafter"/>
</dbReference>
<evidence type="ECO:0000256" key="13">
    <source>
        <dbReference type="ARBA" id="ARBA00072283"/>
    </source>
</evidence>
<comment type="caution">
    <text evidence="16">The sequence shown here is derived from an EMBL/GenBank/DDBJ whole genome shotgun (WGS) entry which is preliminary data.</text>
</comment>
<evidence type="ECO:0000259" key="14">
    <source>
        <dbReference type="Pfam" id="PF00821"/>
    </source>
</evidence>
<dbReference type="GO" id="GO:0033993">
    <property type="term" value="P:response to lipid"/>
    <property type="evidence" value="ECO:0007669"/>
    <property type="project" value="TreeGrafter"/>
</dbReference>
<dbReference type="EMBL" id="VUJU01000278">
    <property type="protein sequence ID" value="KAF0771583.1"/>
    <property type="molecule type" value="Genomic_DNA"/>
</dbReference>
<comment type="similarity">
    <text evidence="2">Belongs to the phosphoenolpyruvate carboxykinase [GTP] family.</text>
</comment>
<dbReference type="InterPro" id="IPR035077">
    <property type="entry name" value="PEP_carboxykinase_GTP_C"/>
</dbReference>
<keyword evidence="6" id="KW-0547">Nucleotide-binding</keyword>
<dbReference type="HAMAP" id="MF_00452">
    <property type="entry name" value="PEPCK_GTP"/>
    <property type="match status" value="1"/>
</dbReference>
<dbReference type="SUPFAM" id="SSF53795">
    <property type="entry name" value="PEP carboxykinase-like"/>
    <property type="match status" value="1"/>
</dbReference>
<dbReference type="InterPro" id="IPR008209">
    <property type="entry name" value="PEP_carboxykinase_GTP"/>
</dbReference>
<dbReference type="GO" id="GO:0042594">
    <property type="term" value="P:response to starvation"/>
    <property type="evidence" value="ECO:0007669"/>
    <property type="project" value="TreeGrafter"/>
</dbReference>
<keyword evidence="16" id="KW-0418">Kinase</keyword>
<dbReference type="GO" id="GO:0005829">
    <property type="term" value="C:cytosol"/>
    <property type="evidence" value="ECO:0007669"/>
    <property type="project" value="TreeGrafter"/>
</dbReference>
<dbReference type="NCBIfam" id="NF003253">
    <property type="entry name" value="PRK04210.1"/>
    <property type="match status" value="1"/>
</dbReference>
<evidence type="ECO:0000256" key="11">
    <source>
        <dbReference type="ARBA" id="ARBA00051400"/>
    </source>
</evidence>
<dbReference type="AlphaFoldDB" id="A0A6G0ZJW5"/>
<dbReference type="PIRSF" id="PIRSF001348">
    <property type="entry name" value="PEP_carboxykinase_GTP"/>
    <property type="match status" value="1"/>
</dbReference>
<dbReference type="FunFam" id="3.90.228.20:FF:000005">
    <property type="entry name" value="Phosphoenolpyruvate carboxykinase [GTP], mitochondrial"/>
    <property type="match status" value="1"/>
</dbReference>
<dbReference type="InterPro" id="IPR008210">
    <property type="entry name" value="PEP_carboxykinase_N"/>
</dbReference>
<dbReference type="GO" id="GO:0016301">
    <property type="term" value="F:kinase activity"/>
    <property type="evidence" value="ECO:0007669"/>
    <property type="project" value="UniProtKB-KW"/>
</dbReference>
<organism evidence="16 17">
    <name type="scientific">Aphis craccivora</name>
    <name type="common">Cowpea aphid</name>
    <dbReference type="NCBI Taxonomy" id="307492"/>
    <lineage>
        <taxon>Eukaryota</taxon>
        <taxon>Metazoa</taxon>
        <taxon>Ecdysozoa</taxon>
        <taxon>Arthropoda</taxon>
        <taxon>Hexapoda</taxon>
        <taxon>Insecta</taxon>
        <taxon>Pterygota</taxon>
        <taxon>Neoptera</taxon>
        <taxon>Paraneoptera</taxon>
        <taxon>Hemiptera</taxon>
        <taxon>Sternorrhyncha</taxon>
        <taxon>Aphidomorpha</taxon>
        <taxon>Aphidoidea</taxon>
        <taxon>Aphididae</taxon>
        <taxon>Aphidini</taxon>
        <taxon>Aphis</taxon>
        <taxon>Aphis</taxon>
    </lineage>
</organism>
<evidence type="ECO:0000256" key="5">
    <source>
        <dbReference type="ARBA" id="ARBA00022723"/>
    </source>
</evidence>
<dbReference type="Pfam" id="PF00821">
    <property type="entry name" value="PEPCK_GTP"/>
    <property type="match status" value="1"/>
</dbReference>
<gene>
    <name evidence="16" type="ORF">FWK35_00010394</name>
</gene>
<comment type="catalytic activity">
    <reaction evidence="11">
        <text>oxaloacetate + GTP = phosphoenolpyruvate + GDP + CO2</text>
        <dbReference type="Rhea" id="RHEA:10388"/>
        <dbReference type="ChEBI" id="CHEBI:16452"/>
        <dbReference type="ChEBI" id="CHEBI:16526"/>
        <dbReference type="ChEBI" id="CHEBI:37565"/>
        <dbReference type="ChEBI" id="CHEBI:58189"/>
        <dbReference type="ChEBI" id="CHEBI:58702"/>
        <dbReference type="EC" id="4.1.1.32"/>
    </reaction>
</comment>
<dbReference type="FunFam" id="3.40.449.10:FF:000003">
    <property type="entry name" value="Phosphoenolpyruvate carboxykinase, cytosolic [GTP]"/>
    <property type="match status" value="1"/>
</dbReference>
<evidence type="ECO:0000313" key="16">
    <source>
        <dbReference type="EMBL" id="KAF0771583.1"/>
    </source>
</evidence>
<keyword evidence="5" id="KW-0479">Metal-binding</keyword>
<keyword evidence="10" id="KW-0456">Lyase</keyword>
<dbReference type="Gene3D" id="3.90.228.20">
    <property type="match status" value="1"/>
</dbReference>
<dbReference type="PANTHER" id="PTHR11561">
    <property type="entry name" value="PHOSPHOENOLPYRUVATE CARBOXYKINASE"/>
    <property type="match status" value="1"/>
</dbReference>
<dbReference type="InterPro" id="IPR013035">
    <property type="entry name" value="PEP_carboxykinase_C"/>
</dbReference>
<sequence>MPDFDSIGEDVSNCGPKVHLQWASGSQPVRKLSVVSLLPNKLKEFIEESVRLCRPSNLHVCDGSDAENAMLIERLLENHTIVPLPKYKNCFLARSSPRDVARVESRTFICTTNKRDAVNVPRGSTKGMLGNWMSLEDADRAVAERFPGCMEGRTMYVIPFSMGPLDSPYSKLGVQLTDSAYVVCSMRIMTRIGTKVLEKLDSPDDSGNGVGYFVKALHSVGHPADGPVQHPYWPCDPDRTIILHKPEMDEIISYGSGYGGNSLLGKKCFALRIGSSIAHREGWLAEHMLILGVTNPKGRKRYVVAAFPSACGKTNMAMMRPTLPGYKVECVGDDIVWMRFDRNGQLRAINPEFGFFGVAPGTSRATNPVAMDTVFENTIFTNVAQTSDGGVYWEGMDKLEPGVTVTDWQGNPWTPGSSTPAAHPNSRFCTPAEQCPIIDANWQSPDGVPIDAILFGGRRPTGVPLVYEAFDWKHGVYVGASMKSEATAAAEHKGKDIMHDPFAMRPFFGYNFGHYLQHWLSMETAAPNVKVPKVFHVNWFRKDDQGKYMWPGYGENCRVLDWILRRIDSEPLTAQPTPIGYVPTRESFDVHGLNIDFDGLFSVPIDFWREEAKEVANFLNEQVDEDLPKDVQDQIDNLFRRLSSPQQN</sequence>
<feature type="domain" description="Phosphoenolpyruvate carboxykinase GTP-utilising N-terminal" evidence="15">
    <location>
        <begin position="44"/>
        <end position="278"/>
    </location>
</feature>
<evidence type="ECO:0000256" key="6">
    <source>
        <dbReference type="ARBA" id="ARBA00022741"/>
    </source>
</evidence>
<feature type="domain" description="Phosphoenolpyruvate carboxykinase C-terminal P-loop" evidence="14">
    <location>
        <begin position="283"/>
        <end position="638"/>
    </location>
</feature>
<dbReference type="EC" id="4.1.1.32" evidence="4"/>
<dbReference type="Gene3D" id="3.40.449.10">
    <property type="entry name" value="Phosphoenolpyruvate Carboxykinase, domain 1"/>
    <property type="match status" value="1"/>
</dbReference>
<keyword evidence="17" id="KW-1185">Reference proteome</keyword>
<dbReference type="PANTHER" id="PTHR11561:SF0">
    <property type="entry name" value="PHOSPHOENOLPYRUVATE CARBOXYKINASE [GTP]-RELATED"/>
    <property type="match status" value="1"/>
</dbReference>
<dbReference type="Gene3D" id="2.170.8.10">
    <property type="entry name" value="Phosphoenolpyruvate Carboxykinase, domain 2"/>
    <property type="match status" value="1"/>
</dbReference>
<name>A0A6G0ZJW5_APHCR</name>
<protein>
    <recommendedName>
        <fullName evidence="13">Phosphoenolpyruvate carboxykinase [GTP]</fullName>
        <ecNumber evidence="4">4.1.1.32</ecNumber>
    </recommendedName>
</protein>
<comment type="cofactor">
    <cofactor evidence="1">
        <name>Mn(2+)</name>
        <dbReference type="ChEBI" id="CHEBI:29035"/>
    </cofactor>
</comment>
<keyword evidence="8" id="KW-0342">GTP-binding</keyword>
<dbReference type="GO" id="GO:0006107">
    <property type="term" value="P:oxaloacetate metabolic process"/>
    <property type="evidence" value="ECO:0007669"/>
    <property type="project" value="TreeGrafter"/>
</dbReference>
<evidence type="ECO:0000256" key="9">
    <source>
        <dbReference type="ARBA" id="ARBA00023211"/>
    </source>
</evidence>
<evidence type="ECO:0000256" key="4">
    <source>
        <dbReference type="ARBA" id="ARBA00012306"/>
    </source>
</evidence>
<keyword evidence="9" id="KW-0464">Manganese</keyword>
<evidence type="ECO:0000259" key="15">
    <source>
        <dbReference type="Pfam" id="PF17297"/>
    </source>
</evidence>
<dbReference type="GO" id="GO:0005525">
    <property type="term" value="F:GTP binding"/>
    <property type="evidence" value="ECO:0007669"/>
    <property type="project" value="UniProtKB-KW"/>
</dbReference>
<comment type="function">
    <text evidence="12">Catalyzes the conversion of oxaloacetate (OAA) to phosphoenolpyruvate (PEP), the rate-limiting step in the metabolic pathway that produces glucose from lactate and other precursors derived from the citric acid cycle.</text>
</comment>
<evidence type="ECO:0000256" key="7">
    <source>
        <dbReference type="ARBA" id="ARBA00022793"/>
    </source>
</evidence>
<dbReference type="GO" id="GO:0004613">
    <property type="term" value="F:phosphoenolpyruvate carboxykinase (GTP) activity"/>
    <property type="evidence" value="ECO:0007669"/>
    <property type="project" value="UniProtKB-EC"/>
</dbReference>
<dbReference type="GO" id="GO:0046327">
    <property type="term" value="P:glycerol biosynthetic process from pyruvate"/>
    <property type="evidence" value="ECO:0007669"/>
    <property type="project" value="TreeGrafter"/>
</dbReference>
<keyword evidence="16" id="KW-0670">Pyruvate</keyword>
<evidence type="ECO:0000313" key="17">
    <source>
        <dbReference type="Proteomes" id="UP000478052"/>
    </source>
</evidence>
<evidence type="ECO:0000256" key="3">
    <source>
        <dbReference type="ARBA" id="ARBA00011245"/>
    </source>
</evidence>
<evidence type="ECO:0000256" key="1">
    <source>
        <dbReference type="ARBA" id="ARBA00001936"/>
    </source>
</evidence>
<evidence type="ECO:0000256" key="10">
    <source>
        <dbReference type="ARBA" id="ARBA00023239"/>
    </source>
</evidence>
<dbReference type="GO" id="GO:0006094">
    <property type="term" value="P:gluconeogenesis"/>
    <property type="evidence" value="ECO:0007669"/>
    <property type="project" value="InterPro"/>
</dbReference>
<dbReference type="GO" id="GO:0030145">
    <property type="term" value="F:manganese ion binding"/>
    <property type="evidence" value="ECO:0007669"/>
    <property type="project" value="TreeGrafter"/>
</dbReference>
<accession>A0A6G0ZJW5</accession>
<proteinExistence type="inferred from homology"/>
<evidence type="ECO:0000256" key="12">
    <source>
        <dbReference type="ARBA" id="ARBA00058806"/>
    </source>
</evidence>
<comment type="subunit">
    <text evidence="3">Monomer.</text>
</comment>
<dbReference type="Proteomes" id="UP000478052">
    <property type="component" value="Unassembled WGS sequence"/>
</dbReference>